<comment type="caution">
    <text evidence="1">The sequence shown here is derived from an EMBL/GenBank/DDBJ whole genome shotgun (WGS) entry which is preliminary data.</text>
</comment>
<reference evidence="1" key="1">
    <citation type="journal article" date="2015" name="Genome Biol. Evol.">
        <title>Organellar Genomes of White Spruce (Picea glauca): Assembly and Annotation.</title>
        <authorList>
            <person name="Jackman S.D."/>
            <person name="Warren R.L."/>
            <person name="Gibb E.A."/>
            <person name="Vandervalk B.P."/>
            <person name="Mohamadi H."/>
            <person name="Chu J."/>
            <person name="Raymond A."/>
            <person name="Pleasance S."/>
            <person name="Coope R."/>
            <person name="Wildung M.R."/>
            <person name="Ritland C.E."/>
            <person name="Bousquet J."/>
            <person name="Jones S.J."/>
            <person name="Bohlmann J."/>
            <person name="Birol I."/>
        </authorList>
    </citation>
    <scope>NUCLEOTIDE SEQUENCE [LARGE SCALE GENOMIC DNA]</scope>
    <source>
        <tissue evidence="1">Flushing bud</tissue>
    </source>
</reference>
<name>A0A101LUL5_PICGL</name>
<proteinExistence type="predicted"/>
<protein>
    <submittedName>
        <fullName evidence="1">Uncharacterized protein</fullName>
    </submittedName>
</protein>
<sequence>MNTSILSCARVKIELVTYVESLPSCARRTGMGIGKLVGSNNHLLSMVHGLLLLVRPAVPVSEGAYG</sequence>
<keyword evidence="1" id="KW-0496">Mitochondrion</keyword>
<accession>A0A101LUL5</accession>
<dbReference type="EMBL" id="LKAM01000017">
    <property type="protein sequence ID" value="KUM45601.1"/>
    <property type="molecule type" value="Genomic_DNA"/>
</dbReference>
<organism evidence="1">
    <name type="scientific">Picea glauca</name>
    <name type="common">White spruce</name>
    <name type="synonym">Pinus glauca</name>
    <dbReference type="NCBI Taxonomy" id="3330"/>
    <lineage>
        <taxon>Eukaryota</taxon>
        <taxon>Viridiplantae</taxon>
        <taxon>Streptophyta</taxon>
        <taxon>Embryophyta</taxon>
        <taxon>Tracheophyta</taxon>
        <taxon>Spermatophyta</taxon>
        <taxon>Pinopsida</taxon>
        <taxon>Pinidae</taxon>
        <taxon>Conifers I</taxon>
        <taxon>Pinales</taxon>
        <taxon>Pinaceae</taxon>
        <taxon>Picea</taxon>
    </lineage>
</organism>
<evidence type="ECO:0000313" key="1">
    <source>
        <dbReference type="EMBL" id="KUM45601.1"/>
    </source>
</evidence>
<geneLocation type="mitochondrion" evidence="1"/>
<gene>
    <name evidence="1" type="ORF">ABT39_MTgene2437</name>
</gene>
<dbReference type="AlphaFoldDB" id="A0A101LUL5"/>